<dbReference type="HOGENOM" id="CLU_025996_21_1_7"/>
<proteinExistence type="predicted"/>
<protein>
    <submittedName>
        <fullName evidence="2">Glycosyl transferase family 2</fullName>
    </submittedName>
</protein>
<evidence type="ECO:0000313" key="2">
    <source>
        <dbReference type="EMBL" id="ACT18632.1"/>
    </source>
</evidence>
<dbReference type="EMBL" id="CP001661">
    <property type="protein sequence ID" value="ACT18632.1"/>
    <property type="molecule type" value="Genomic_DNA"/>
</dbReference>
<dbReference type="InterPro" id="IPR001173">
    <property type="entry name" value="Glyco_trans_2-like"/>
</dbReference>
<dbReference type="eggNOG" id="COG1216">
    <property type="taxonomic scope" value="Bacteria"/>
</dbReference>
<dbReference type="STRING" id="443144.GM21_2592"/>
<dbReference type="PANTHER" id="PTHR43685">
    <property type="entry name" value="GLYCOSYLTRANSFERASE"/>
    <property type="match status" value="1"/>
</dbReference>
<evidence type="ECO:0000259" key="1">
    <source>
        <dbReference type="Pfam" id="PF00535"/>
    </source>
</evidence>
<dbReference type="GO" id="GO:0016740">
    <property type="term" value="F:transferase activity"/>
    <property type="evidence" value="ECO:0007669"/>
    <property type="project" value="UniProtKB-KW"/>
</dbReference>
<reference evidence="2" key="1">
    <citation type="submission" date="2009-07" db="EMBL/GenBank/DDBJ databases">
        <title>Complete sequence of Geobacter sp. M21.</title>
        <authorList>
            <consortium name="US DOE Joint Genome Institute"/>
            <person name="Lucas S."/>
            <person name="Copeland A."/>
            <person name="Lapidus A."/>
            <person name="Glavina del Rio T."/>
            <person name="Dalin E."/>
            <person name="Tice H."/>
            <person name="Bruce D."/>
            <person name="Goodwin L."/>
            <person name="Pitluck S."/>
            <person name="Saunders E."/>
            <person name="Brettin T."/>
            <person name="Detter J.C."/>
            <person name="Han C."/>
            <person name="Larimer F."/>
            <person name="Land M."/>
            <person name="Hauser L."/>
            <person name="Kyrpides N."/>
            <person name="Ovchinnikova G."/>
            <person name="Lovley D."/>
        </authorList>
    </citation>
    <scope>NUCLEOTIDE SEQUENCE [LARGE SCALE GENOMIC DNA]</scope>
    <source>
        <strain evidence="2">M21</strain>
    </source>
</reference>
<feature type="domain" description="Glycosyltransferase 2-like" evidence="1">
    <location>
        <begin position="8"/>
        <end position="148"/>
    </location>
</feature>
<dbReference type="Pfam" id="PF00535">
    <property type="entry name" value="Glycos_transf_2"/>
    <property type="match status" value="1"/>
</dbReference>
<dbReference type="SUPFAM" id="SSF53448">
    <property type="entry name" value="Nucleotide-diphospho-sugar transferases"/>
    <property type="match status" value="1"/>
</dbReference>
<dbReference type="InterPro" id="IPR029044">
    <property type="entry name" value="Nucleotide-diphossugar_trans"/>
</dbReference>
<dbReference type="InterPro" id="IPR050834">
    <property type="entry name" value="Glycosyltransf_2"/>
</dbReference>
<name>C6E0K8_GEOSM</name>
<dbReference type="AlphaFoldDB" id="C6E0K8"/>
<sequence>MNNFPKISIITVSYNSGATIEDTIKSVANQNYPNVEYVVVDGLSTDSTLGILKSYSDVITKVISEKDSGIYDAMNKGIAHATGDIVGLINSDDILSDNLVLQRVSEVFSDNPEIEACYGDLCYVRQNDLKKTIRYWRSKPYQTDFFNKGWVPPHPTLYIRREIYEKYGGFDLNYNIAADFELMLRFMEVHKIKTAYLPNVLVKMRLGGTTNKNIKNIILQNLEIRLALKKHAISSSLFNFMFYKVCSRFLQFTKRPQ</sequence>
<dbReference type="CDD" id="cd06433">
    <property type="entry name" value="GT_2_WfgS_like"/>
    <property type="match status" value="1"/>
</dbReference>
<dbReference type="Gene3D" id="3.90.550.10">
    <property type="entry name" value="Spore Coat Polysaccharide Biosynthesis Protein SpsA, Chain A"/>
    <property type="match status" value="1"/>
</dbReference>
<dbReference type="CAZy" id="GT2">
    <property type="family name" value="Glycosyltransferase Family 2"/>
</dbReference>
<organism evidence="2">
    <name type="scientific">Geobacter sp. (strain M21)</name>
    <dbReference type="NCBI Taxonomy" id="443144"/>
    <lineage>
        <taxon>Bacteria</taxon>
        <taxon>Pseudomonadati</taxon>
        <taxon>Thermodesulfobacteriota</taxon>
        <taxon>Desulfuromonadia</taxon>
        <taxon>Geobacterales</taxon>
        <taxon>Geobacteraceae</taxon>
        <taxon>Geobacter</taxon>
    </lineage>
</organism>
<gene>
    <name evidence="2" type="ordered locus">GM21_2592</name>
</gene>
<dbReference type="PANTHER" id="PTHR43685:SF2">
    <property type="entry name" value="GLYCOSYLTRANSFERASE 2-LIKE DOMAIN-CONTAINING PROTEIN"/>
    <property type="match status" value="1"/>
</dbReference>
<dbReference type="KEGG" id="gem:GM21_2592"/>
<keyword evidence="2" id="KW-0808">Transferase</keyword>
<accession>C6E0K8</accession>